<dbReference type="Gene3D" id="1.20.1050.10">
    <property type="match status" value="1"/>
</dbReference>
<dbReference type="EMBL" id="JARFYN010000008">
    <property type="protein sequence ID" value="MDL2405590.1"/>
    <property type="molecule type" value="Genomic_DNA"/>
</dbReference>
<sequence>MSSEIHGTYTPFFPEPEKLHAREKLKKAFAILADQMGDKAFLVSNEMTIADCYLFWVLMAAPRSGVELPKNLRNCFERMDAIRSVIQALTEEGLI</sequence>
<dbReference type="SUPFAM" id="SSF47616">
    <property type="entry name" value="GST C-terminal domain-like"/>
    <property type="match status" value="1"/>
</dbReference>
<feature type="domain" description="Glutathione S-transferase C-terminal" evidence="1">
    <location>
        <begin position="13"/>
        <end position="69"/>
    </location>
</feature>
<evidence type="ECO:0000313" key="2">
    <source>
        <dbReference type="EMBL" id="MDL2405590.1"/>
    </source>
</evidence>
<protein>
    <submittedName>
        <fullName evidence="2">Glutathione binding-like protein</fullName>
    </submittedName>
</protein>
<dbReference type="InterPro" id="IPR036282">
    <property type="entry name" value="Glutathione-S-Trfase_C_sf"/>
</dbReference>
<dbReference type="RefSeq" id="WP_285878536.1">
    <property type="nucleotide sequence ID" value="NZ_JARFYN010000008.1"/>
</dbReference>
<accession>A0ABT7KC60</accession>
<name>A0ABT7KC60_9HYPH</name>
<comment type="caution">
    <text evidence="2">The sequence shown here is derived from an EMBL/GenBank/DDBJ whole genome shotgun (WGS) entry which is preliminary data.</text>
</comment>
<dbReference type="InterPro" id="IPR004046">
    <property type="entry name" value="GST_C"/>
</dbReference>
<evidence type="ECO:0000313" key="3">
    <source>
        <dbReference type="Proteomes" id="UP001172630"/>
    </source>
</evidence>
<organism evidence="2 3">
    <name type="scientific">Rhizobium calliandrae</name>
    <dbReference type="NCBI Taxonomy" id="1312182"/>
    <lineage>
        <taxon>Bacteria</taxon>
        <taxon>Pseudomonadati</taxon>
        <taxon>Pseudomonadota</taxon>
        <taxon>Alphaproteobacteria</taxon>
        <taxon>Hyphomicrobiales</taxon>
        <taxon>Rhizobiaceae</taxon>
        <taxon>Rhizobium/Agrobacterium group</taxon>
        <taxon>Rhizobium</taxon>
    </lineage>
</organism>
<dbReference type="Pfam" id="PF00043">
    <property type="entry name" value="GST_C"/>
    <property type="match status" value="1"/>
</dbReference>
<reference evidence="2" key="1">
    <citation type="submission" date="2023-06" db="EMBL/GenBank/DDBJ databases">
        <title>Phylogenetic Diversity of Rhizobium strains.</title>
        <authorList>
            <person name="Moura F.T."/>
            <person name="Helene L.C.F."/>
            <person name="Hungria M."/>
        </authorList>
    </citation>
    <scope>NUCLEOTIDE SEQUENCE</scope>
    <source>
        <strain evidence="2">CCGE524</strain>
    </source>
</reference>
<dbReference type="Proteomes" id="UP001172630">
    <property type="component" value="Unassembled WGS sequence"/>
</dbReference>
<gene>
    <name evidence="2" type="ORF">PY650_07920</name>
</gene>
<keyword evidence="3" id="KW-1185">Reference proteome</keyword>
<proteinExistence type="predicted"/>
<evidence type="ECO:0000259" key="1">
    <source>
        <dbReference type="Pfam" id="PF00043"/>
    </source>
</evidence>